<feature type="domain" description="ABC transporter" evidence="4">
    <location>
        <begin position="1"/>
        <end position="229"/>
    </location>
</feature>
<keyword evidence="6" id="KW-1185">Reference proteome</keyword>
<keyword evidence="2" id="KW-0547">Nucleotide-binding</keyword>
<dbReference type="PROSITE" id="PS50893">
    <property type="entry name" value="ABC_TRANSPORTER_2"/>
    <property type="match status" value="1"/>
</dbReference>
<dbReference type="InterPro" id="IPR017871">
    <property type="entry name" value="ABC_transporter-like_CS"/>
</dbReference>
<evidence type="ECO:0000256" key="1">
    <source>
        <dbReference type="ARBA" id="ARBA00022448"/>
    </source>
</evidence>
<proteinExistence type="predicted"/>
<dbReference type="Pfam" id="PF00005">
    <property type="entry name" value="ABC_tran"/>
    <property type="match status" value="1"/>
</dbReference>
<dbReference type="PROSITE" id="PS00211">
    <property type="entry name" value="ABC_TRANSPORTER_1"/>
    <property type="match status" value="1"/>
</dbReference>
<dbReference type="InterPro" id="IPR003593">
    <property type="entry name" value="AAA+_ATPase"/>
</dbReference>
<keyword evidence="1" id="KW-0813">Transport</keyword>
<dbReference type="GO" id="GO:0005524">
    <property type="term" value="F:ATP binding"/>
    <property type="evidence" value="ECO:0007669"/>
    <property type="project" value="UniProtKB-KW"/>
</dbReference>
<gene>
    <name evidence="5" type="ORF">NEF87_001143</name>
</gene>
<evidence type="ECO:0000256" key="3">
    <source>
        <dbReference type="ARBA" id="ARBA00022840"/>
    </source>
</evidence>
<dbReference type="SUPFAM" id="SSF52540">
    <property type="entry name" value="P-loop containing nucleoside triphosphate hydrolases"/>
    <property type="match status" value="1"/>
</dbReference>
<dbReference type="Gene3D" id="3.40.50.300">
    <property type="entry name" value="P-loop containing nucleotide triphosphate hydrolases"/>
    <property type="match status" value="1"/>
</dbReference>
<dbReference type="InterPro" id="IPR027417">
    <property type="entry name" value="P-loop_NTPase"/>
</dbReference>
<keyword evidence="3 5" id="KW-0067">ATP-binding</keyword>
<dbReference type="InterPro" id="IPR015854">
    <property type="entry name" value="ABC_transpr_LolD-like"/>
</dbReference>
<evidence type="ECO:0000313" key="6">
    <source>
        <dbReference type="Proteomes" id="UP001208689"/>
    </source>
</evidence>
<dbReference type="EMBL" id="CP104013">
    <property type="protein sequence ID" value="UYP44858.1"/>
    <property type="molecule type" value="Genomic_DNA"/>
</dbReference>
<dbReference type="InterPro" id="IPR017911">
    <property type="entry name" value="MacB-like_ATP-bd"/>
</dbReference>
<evidence type="ECO:0000259" key="4">
    <source>
        <dbReference type="PROSITE" id="PS50893"/>
    </source>
</evidence>
<dbReference type="CDD" id="cd03255">
    <property type="entry name" value="ABC_MJ0796_LolCDE_FtsE"/>
    <property type="match status" value="1"/>
</dbReference>
<dbReference type="PANTHER" id="PTHR24220">
    <property type="entry name" value="IMPORT ATP-BINDING PROTEIN"/>
    <property type="match status" value="1"/>
</dbReference>
<organism evidence="5 6">
    <name type="scientific">Candidatus Lokiarchaeum ossiferum</name>
    <dbReference type="NCBI Taxonomy" id="2951803"/>
    <lineage>
        <taxon>Archaea</taxon>
        <taxon>Promethearchaeati</taxon>
        <taxon>Promethearchaeota</taxon>
        <taxon>Promethearchaeia</taxon>
        <taxon>Promethearchaeales</taxon>
        <taxon>Promethearchaeaceae</taxon>
        <taxon>Candidatus Lokiarchaeum</taxon>
    </lineage>
</organism>
<dbReference type="SMART" id="SM00382">
    <property type="entry name" value="AAA"/>
    <property type="match status" value="1"/>
</dbReference>
<protein>
    <submittedName>
        <fullName evidence="5">ABC transporter ATP-binding protein</fullName>
    </submittedName>
</protein>
<accession>A0ABY6HMW8</accession>
<dbReference type="PANTHER" id="PTHR24220:SF86">
    <property type="entry name" value="ABC TRANSPORTER ABCH.1"/>
    <property type="match status" value="1"/>
</dbReference>
<reference evidence="5" key="1">
    <citation type="submission" date="2022-09" db="EMBL/GenBank/DDBJ databases">
        <title>Actin cytoskeleton and complex cell architecture in an #Asgard archaeon.</title>
        <authorList>
            <person name="Ponce Toledo R.I."/>
            <person name="Schleper C."/>
            <person name="Rodrigues Oliveira T."/>
            <person name="Wollweber F."/>
            <person name="Xu J."/>
            <person name="Rittmann S."/>
            <person name="Klingl A."/>
            <person name="Pilhofer M."/>
        </authorList>
    </citation>
    <scope>NUCLEOTIDE SEQUENCE</scope>
    <source>
        <strain evidence="5">B-35</strain>
    </source>
</reference>
<sequence>MRLQDVSKTYDLNSVSVNALVNISINVMEGEFIAILGPSGSGKSTLLHLIGALDLPTEGEIFINNIPVSIMRRNELAKLRQRIGFVFQNLNLVPRFTALQNVELAMTVQGDFSHRIRKQKALELLSFVGLSDRVKHKNNELSGGEQQRVAIARALGQEPFFLLLDEPTGNVDTTTRDELMSLIRKIHDAKGITTIMVTHDQEIAQKCERILHLVDGQIIDDTQNGEKMT</sequence>
<dbReference type="InterPro" id="IPR003439">
    <property type="entry name" value="ABC_transporter-like_ATP-bd"/>
</dbReference>
<evidence type="ECO:0000313" key="5">
    <source>
        <dbReference type="EMBL" id="UYP44858.1"/>
    </source>
</evidence>
<name>A0ABY6HMW8_9ARCH</name>
<evidence type="ECO:0000256" key="2">
    <source>
        <dbReference type="ARBA" id="ARBA00022741"/>
    </source>
</evidence>
<dbReference type="Proteomes" id="UP001208689">
    <property type="component" value="Chromosome"/>
</dbReference>